<protein>
    <submittedName>
        <fullName evidence="1">Uncharacterized protein</fullName>
    </submittedName>
</protein>
<dbReference type="Proteomes" id="UP000805193">
    <property type="component" value="Unassembled WGS sequence"/>
</dbReference>
<reference evidence="1 2" key="1">
    <citation type="journal article" date="2020" name="Cell">
        <title>Large-Scale Comparative Analyses of Tick Genomes Elucidate Their Genetic Diversity and Vector Capacities.</title>
        <authorList>
            <consortium name="Tick Genome and Microbiome Consortium (TIGMIC)"/>
            <person name="Jia N."/>
            <person name="Wang J."/>
            <person name="Shi W."/>
            <person name="Du L."/>
            <person name="Sun Y."/>
            <person name="Zhan W."/>
            <person name="Jiang J.F."/>
            <person name="Wang Q."/>
            <person name="Zhang B."/>
            <person name="Ji P."/>
            <person name="Bell-Sakyi L."/>
            <person name="Cui X.M."/>
            <person name="Yuan T.T."/>
            <person name="Jiang B.G."/>
            <person name="Yang W.F."/>
            <person name="Lam T.T."/>
            <person name="Chang Q.C."/>
            <person name="Ding S.J."/>
            <person name="Wang X.J."/>
            <person name="Zhu J.G."/>
            <person name="Ruan X.D."/>
            <person name="Zhao L."/>
            <person name="Wei J.T."/>
            <person name="Ye R.Z."/>
            <person name="Que T.C."/>
            <person name="Du C.H."/>
            <person name="Zhou Y.H."/>
            <person name="Cheng J.X."/>
            <person name="Dai P.F."/>
            <person name="Guo W.B."/>
            <person name="Han X.H."/>
            <person name="Huang E.J."/>
            <person name="Li L.F."/>
            <person name="Wei W."/>
            <person name="Gao Y.C."/>
            <person name="Liu J.Z."/>
            <person name="Shao H.Z."/>
            <person name="Wang X."/>
            <person name="Wang C.C."/>
            <person name="Yang T.C."/>
            <person name="Huo Q.B."/>
            <person name="Li W."/>
            <person name="Chen H.Y."/>
            <person name="Chen S.E."/>
            <person name="Zhou L.G."/>
            <person name="Ni X.B."/>
            <person name="Tian J.H."/>
            <person name="Sheng Y."/>
            <person name="Liu T."/>
            <person name="Pan Y.S."/>
            <person name="Xia L.Y."/>
            <person name="Li J."/>
            <person name="Zhao F."/>
            <person name="Cao W.C."/>
        </authorList>
    </citation>
    <scope>NUCLEOTIDE SEQUENCE [LARGE SCALE GENOMIC DNA]</scope>
    <source>
        <strain evidence="1">Iper-2018</strain>
    </source>
</reference>
<comment type="caution">
    <text evidence="1">The sequence shown here is derived from an EMBL/GenBank/DDBJ whole genome shotgun (WGS) entry which is preliminary data.</text>
</comment>
<proteinExistence type="predicted"/>
<evidence type="ECO:0000313" key="1">
    <source>
        <dbReference type="EMBL" id="KAG0419368.1"/>
    </source>
</evidence>
<sequence>MEASWDLDATPKPGSKYPRLLGSLDELRELAVRRIVGLPLEEVLRRLQKSKRNEDIEDIKRSTRDQATSSLWMRHIVGMITASIADLEGPAKCYERKHSQHEDLVVRGCGLFFMEGVSYIGASPDGLVECKCCANPVLEVKYREINEEVFAREHREGHGQHSRKTEAH</sequence>
<gene>
    <name evidence="1" type="ORF">HPB47_004162</name>
</gene>
<organism evidence="1 2">
    <name type="scientific">Ixodes persulcatus</name>
    <name type="common">Taiga tick</name>
    <dbReference type="NCBI Taxonomy" id="34615"/>
    <lineage>
        <taxon>Eukaryota</taxon>
        <taxon>Metazoa</taxon>
        <taxon>Ecdysozoa</taxon>
        <taxon>Arthropoda</taxon>
        <taxon>Chelicerata</taxon>
        <taxon>Arachnida</taxon>
        <taxon>Acari</taxon>
        <taxon>Parasitiformes</taxon>
        <taxon>Ixodida</taxon>
        <taxon>Ixodoidea</taxon>
        <taxon>Ixodidae</taxon>
        <taxon>Ixodinae</taxon>
        <taxon>Ixodes</taxon>
    </lineage>
</organism>
<accession>A0AC60PGG2</accession>
<dbReference type="EMBL" id="JABSTQ010010634">
    <property type="protein sequence ID" value="KAG0419368.1"/>
    <property type="molecule type" value="Genomic_DNA"/>
</dbReference>
<evidence type="ECO:0000313" key="2">
    <source>
        <dbReference type="Proteomes" id="UP000805193"/>
    </source>
</evidence>
<name>A0AC60PGG2_IXOPE</name>
<keyword evidence="2" id="KW-1185">Reference proteome</keyword>